<feature type="region of interest" description="Disordered" evidence="1">
    <location>
        <begin position="323"/>
        <end position="342"/>
    </location>
</feature>
<feature type="transmembrane region" description="Helical" evidence="2">
    <location>
        <begin position="241"/>
        <end position="266"/>
    </location>
</feature>
<comment type="caution">
    <text evidence="3">The sequence shown here is derived from an EMBL/GenBank/DDBJ whole genome shotgun (WGS) entry which is preliminary data.</text>
</comment>
<evidence type="ECO:0000313" key="3">
    <source>
        <dbReference type="EMBL" id="KAG7313001.1"/>
    </source>
</evidence>
<gene>
    <name evidence="3" type="ORF">JYU34_000078</name>
</gene>
<feature type="region of interest" description="Disordered" evidence="1">
    <location>
        <begin position="215"/>
        <end position="234"/>
    </location>
</feature>
<feature type="region of interest" description="Disordered" evidence="1">
    <location>
        <begin position="356"/>
        <end position="384"/>
    </location>
</feature>
<dbReference type="EMBL" id="JAHIBW010000001">
    <property type="protein sequence ID" value="KAG7313001.1"/>
    <property type="molecule type" value="Genomic_DNA"/>
</dbReference>
<reference evidence="3 4" key="1">
    <citation type="submission" date="2021-06" db="EMBL/GenBank/DDBJ databases">
        <title>A haploid diamondback moth (Plutella xylostella L.) genome assembly resolves 31 chromosomes and identifies a diamide resistance mutation.</title>
        <authorList>
            <person name="Ward C.M."/>
            <person name="Perry K.D."/>
            <person name="Baker G."/>
            <person name="Powis K."/>
            <person name="Heckel D.G."/>
            <person name="Baxter S.W."/>
        </authorList>
    </citation>
    <scope>NUCLEOTIDE SEQUENCE [LARGE SCALE GENOMIC DNA]</scope>
    <source>
        <strain evidence="3 4">LV</strain>
        <tissue evidence="3">Single pupa</tissue>
    </source>
</reference>
<evidence type="ECO:0000256" key="1">
    <source>
        <dbReference type="SAM" id="MobiDB-lite"/>
    </source>
</evidence>
<feature type="region of interest" description="Disordered" evidence="1">
    <location>
        <begin position="133"/>
        <end position="171"/>
    </location>
</feature>
<keyword evidence="2" id="KW-1133">Transmembrane helix</keyword>
<organism evidence="3 4">
    <name type="scientific">Plutella xylostella</name>
    <name type="common">Diamondback moth</name>
    <name type="synonym">Plutella maculipennis</name>
    <dbReference type="NCBI Taxonomy" id="51655"/>
    <lineage>
        <taxon>Eukaryota</taxon>
        <taxon>Metazoa</taxon>
        <taxon>Ecdysozoa</taxon>
        <taxon>Arthropoda</taxon>
        <taxon>Hexapoda</taxon>
        <taxon>Insecta</taxon>
        <taxon>Pterygota</taxon>
        <taxon>Neoptera</taxon>
        <taxon>Endopterygota</taxon>
        <taxon>Lepidoptera</taxon>
        <taxon>Glossata</taxon>
        <taxon>Ditrysia</taxon>
        <taxon>Yponomeutoidea</taxon>
        <taxon>Plutellidae</taxon>
        <taxon>Plutella</taxon>
    </lineage>
</organism>
<evidence type="ECO:0000256" key="2">
    <source>
        <dbReference type="SAM" id="Phobius"/>
    </source>
</evidence>
<name>A0ABQ7R6S1_PLUXY</name>
<protein>
    <submittedName>
        <fullName evidence="3">Uncharacterized protein</fullName>
    </submittedName>
</protein>
<dbReference type="Pfam" id="PF06809">
    <property type="entry name" value="NPDC1"/>
    <property type="match status" value="1"/>
</dbReference>
<accession>A0ABQ7R6S1</accession>
<evidence type="ECO:0000313" key="4">
    <source>
        <dbReference type="Proteomes" id="UP000823941"/>
    </source>
</evidence>
<keyword evidence="2" id="KW-0472">Membrane</keyword>
<dbReference type="PANTHER" id="PTHR23352">
    <property type="entry name" value="NEURAL PROLIFERATION DIFFERENTIATION AND CONTROL PROTEIN-1 NPDC-1 PROTEIN"/>
    <property type="match status" value="1"/>
</dbReference>
<dbReference type="PANTHER" id="PTHR23352:SF2">
    <property type="entry name" value="NEURAL PROLIFERATION DIFFERENTIATION AND CONTROL PROTEIN 1"/>
    <property type="match status" value="1"/>
</dbReference>
<feature type="compositionally biased region" description="Acidic residues" evidence="1">
    <location>
        <begin position="332"/>
        <end position="342"/>
    </location>
</feature>
<proteinExistence type="predicted"/>
<dbReference type="Proteomes" id="UP000823941">
    <property type="component" value="Chromosome 1"/>
</dbReference>
<keyword evidence="4" id="KW-1185">Reference proteome</keyword>
<feature type="compositionally biased region" description="Basic and acidic residues" evidence="1">
    <location>
        <begin position="81"/>
        <end position="98"/>
    </location>
</feature>
<sequence length="384" mass="42885">MEPPRAEAVRQAFREYILPQYVEEPRDPPPSHYDWLTREIDRLNLLESAEDFDTYEFNKQDEPVDFYNRDPSGPDYPADSPDIKRDSEIEPETDKTDKTQQTQIDSNEIDSKTKDYEGKEVFALTPLDEGYFKSVKPQTAPPATDIAERPVQSEAAKPEKKPVPEDGPPIAIHRRDKEVARALVLQPQRQIRQNPNLSPKSKTLVAESLDKLRLGTSHGEEPAPGHSHPGESTATESVESMFGVTIMAATGAALAIAVIGFAIGWYTLSKKAKAAADVDYPAYGVTGPTMDTSGDRKLAHSAHMYHYQHQKQQIIAMERNGMEQRKGSLTDPESEEENEEGDYTVYECPGFATTGDMEVKNPMFNEDPTPTPGKVELVKPQPKE</sequence>
<feature type="region of interest" description="Disordered" evidence="1">
    <location>
        <begin position="55"/>
        <end position="116"/>
    </location>
</feature>
<dbReference type="InterPro" id="IPR009635">
    <property type="entry name" value="NPDC1"/>
</dbReference>
<keyword evidence="2" id="KW-0812">Transmembrane</keyword>